<evidence type="ECO:0000256" key="11">
    <source>
        <dbReference type="PIRNR" id="PIRNR015614"/>
    </source>
</evidence>
<evidence type="ECO:0000256" key="5">
    <source>
        <dbReference type="ARBA" id="ARBA00022723"/>
    </source>
</evidence>
<dbReference type="InterPro" id="IPR001293">
    <property type="entry name" value="Znf_TRAF"/>
</dbReference>
<dbReference type="InterPro" id="IPR001841">
    <property type="entry name" value="Znf_RING"/>
</dbReference>
<evidence type="ECO:0000256" key="6">
    <source>
        <dbReference type="ARBA" id="ARBA00022737"/>
    </source>
</evidence>
<dbReference type="PANTHER" id="PTHR10131">
    <property type="entry name" value="TNF RECEPTOR ASSOCIATED FACTOR"/>
    <property type="match status" value="1"/>
</dbReference>
<keyword evidence="3" id="KW-1017">Isopeptide bond</keyword>
<keyword evidence="5 11" id="KW-0479">Metal-binding</keyword>
<dbReference type="InterPro" id="IPR002083">
    <property type="entry name" value="MATH/TRAF_dom"/>
</dbReference>
<comment type="similarity">
    <text evidence="11">Belongs to the TNF receptor-associated factor family.</text>
</comment>
<dbReference type="Pfam" id="PF02176">
    <property type="entry name" value="zf-TRAF"/>
    <property type="match status" value="1"/>
</dbReference>
<feature type="domain" description="TRAF-type" evidence="17">
    <location>
        <begin position="121"/>
        <end position="173"/>
    </location>
</feature>
<dbReference type="GO" id="GO:0007165">
    <property type="term" value="P:signal transduction"/>
    <property type="evidence" value="ECO:0007669"/>
    <property type="project" value="InterPro"/>
</dbReference>
<evidence type="ECO:0000256" key="10">
    <source>
        <dbReference type="ARBA" id="ARBA00023054"/>
    </source>
</evidence>
<dbReference type="GeneTree" id="ENSGT00940000161076"/>
<dbReference type="InterPro" id="IPR012227">
    <property type="entry name" value="TNF_rcpt-assoc_TRAF_met"/>
</dbReference>
<sequence length="541" mass="61049">MASCPGENEFPCGFPQSICDDLPPVHFLCSSCNNVLNEAHQTQCGHRYCRACVMWLLRNNKDLICTKCKEDPGSESDSSMMLTLDHFFSDNAINKEIQELRVHCVNQGCGWRSTLKDFEDHQSQCEYALIPCNIGCGLMVLRKTLATHLEKGCPNNKTTCQVCCSALTPAELQKHSCSNGTEKDLSKAEKRKKDSKQESPKRKETCVFSEIGCTFKGNPDKVREHEVSSTSAHLHLLVEVVRNVQMSVPPPPERTVQYPALDLHLQNQDMTPLPDITLNGGELETDSGDTGANDKALSLHDDQAELEVGQQLHALQQRLQIMENIITALNREVEKTQLTVVVLERDNHNNMNLIQHLEAVVAEQQQRLIRKDLQISSLQQSISAQQDVSYDGTFLWRICDVSQKLKEAATGQKSSQYSPAFYTSRYGFKVCMRLYMYGDGVGKGTHISLFFVIMKGDYDPLLSWPFKQKVTFFLIDQNQREHVVDAFRPDLRSASFQRPVSEMNVASGCPLFFPLSKLRSPKHAYVKDDTLFIKCVVDPSY</sequence>
<dbReference type="Pfam" id="PF21355">
    <property type="entry name" value="TRAF-mep_MATH"/>
    <property type="match status" value="1"/>
</dbReference>
<dbReference type="PROSITE" id="PS50145">
    <property type="entry name" value="ZF_TRAF"/>
    <property type="match status" value="1"/>
</dbReference>
<evidence type="ECO:0000256" key="9">
    <source>
        <dbReference type="ARBA" id="ARBA00022843"/>
    </source>
</evidence>
<keyword evidence="2 11" id="KW-0963">Cytoplasm</keyword>
<keyword evidence="9" id="KW-0832">Ubl conjugation</keyword>
<dbReference type="Gene3D" id="2.60.210.10">
    <property type="entry name" value="Apoptosis, Tumor Necrosis Factor Receptor Associated Protein 2, Chain A"/>
    <property type="match status" value="1"/>
</dbReference>
<evidence type="ECO:0000256" key="1">
    <source>
        <dbReference type="ARBA" id="ARBA00004496"/>
    </source>
</evidence>
<feature type="region of interest" description="Disordered" evidence="14">
    <location>
        <begin position="176"/>
        <end position="203"/>
    </location>
</feature>
<feature type="domain" description="MATH" evidence="16">
    <location>
        <begin position="391"/>
        <end position="537"/>
    </location>
</feature>
<keyword evidence="10 13" id="KW-0175">Coiled coil</keyword>
<comment type="subcellular location">
    <subcellularLocation>
        <location evidence="1 11">Cytoplasm</location>
    </subcellularLocation>
</comment>
<dbReference type="Gene3D" id="1.20.5.110">
    <property type="match status" value="1"/>
</dbReference>
<evidence type="ECO:0000256" key="2">
    <source>
        <dbReference type="ARBA" id="ARBA00022490"/>
    </source>
</evidence>
<dbReference type="Bgee" id="ENSAMXG00000012427">
    <property type="expression patterns" value="Expressed in zone of skin and 10 other cell types or tissues"/>
</dbReference>
<dbReference type="GO" id="GO:0006915">
    <property type="term" value="P:apoptotic process"/>
    <property type="evidence" value="ECO:0007669"/>
    <property type="project" value="UniProtKB-KW"/>
</dbReference>
<dbReference type="EC" id="2.3.2.27" evidence="11"/>
<dbReference type="InterPro" id="IPR008974">
    <property type="entry name" value="TRAF-like"/>
</dbReference>
<reference evidence="18" key="4">
    <citation type="submission" date="2025-09" db="UniProtKB">
        <authorList>
            <consortium name="Ensembl"/>
        </authorList>
    </citation>
    <scope>IDENTIFICATION</scope>
</reference>
<feature type="zinc finger region" description="TRAF-type" evidence="12">
    <location>
        <begin position="121"/>
        <end position="173"/>
    </location>
</feature>
<feature type="domain" description="RING-type" evidence="15">
    <location>
        <begin position="29"/>
        <end position="69"/>
    </location>
</feature>
<evidence type="ECO:0000313" key="18">
    <source>
        <dbReference type="Ensembl" id="ENSAMXP00000032450.1"/>
    </source>
</evidence>
<keyword evidence="4" id="KW-0053">Apoptosis</keyword>
<dbReference type="InterPro" id="IPR049342">
    <property type="entry name" value="TRAF1-6_MATH_dom"/>
</dbReference>
<evidence type="ECO:0000256" key="13">
    <source>
        <dbReference type="SAM" id="Coils"/>
    </source>
</evidence>
<keyword evidence="19" id="KW-1185">Reference proteome</keyword>
<dbReference type="SMART" id="SM00061">
    <property type="entry name" value="MATH"/>
    <property type="match status" value="1"/>
</dbReference>
<dbReference type="FunCoup" id="A0A3B1ISF6">
    <property type="interactions" value="70"/>
</dbReference>
<organism evidence="18 19">
    <name type="scientific">Astyanax mexicanus</name>
    <name type="common">Blind cave fish</name>
    <name type="synonym">Astyanax fasciatus mexicanus</name>
    <dbReference type="NCBI Taxonomy" id="7994"/>
    <lineage>
        <taxon>Eukaryota</taxon>
        <taxon>Metazoa</taxon>
        <taxon>Chordata</taxon>
        <taxon>Craniata</taxon>
        <taxon>Vertebrata</taxon>
        <taxon>Euteleostomi</taxon>
        <taxon>Actinopterygii</taxon>
        <taxon>Neopterygii</taxon>
        <taxon>Teleostei</taxon>
        <taxon>Ostariophysi</taxon>
        <taxon>Characiformes</taxon>
        <taxon>Characoidei</taxon>
        <taxon>Acestrorhamphidae</taxon>
        <taxon>Acestrorhamphinae</taxon>
        <taxon>Astyanax</taxon>
    </lineage>
</organism>
<dbReference type="SUPFAM" id="SSF57850">
    <property type="entry name" value="RING/U-box"/>
    <property type="match status" value="1"/>
</dbReference>
<reference evidence="19" key="1">
    <citation type="submission" date="2013-03" db="EMBL/GenBank/DDBJ databases">
        <authorList>
            <person name="Jeffery W."/>
            <person name="Warren W."/>
            <person name="Wilson R.K."/>
        </authorList>
    </citation>
    <scope>NUCLEOTIDE SEQUENCE</scope>
    <source>
        <strain evidence="19">female</strain>
    </source>
</reference>
<reference evidence="19" key="2">
    <citation type="journal article" date="2014" name="Nat. Commun.">
        <title>The cavefish genome reveals candidate genes for eye loss.</title>
        <authorList>
            <person name="McGaugh S.E."/>
            <person name="Gross J.B."/>
            <person name="Aken B."/>
            <person name="Blin M."/>
            <person name="Borowsky R."/>
            <person name="Chalopin D."/>
            <person name="Hinaux H."/>
            <person name="Jeffery W.R."/>
            <person name="Keene A."/>
            <person name="Ma L."/>
            <person name="Minx P."/>
            <person name="Murphy D."/>
            <person name="O'Quin K.E."/>
            <person name="Retaux S."/>
            <person name="Rohner N."/>
            <person name="Searle S.M."/>
            <person name="Stahl B.A."/>
            <person name="Tabin C."/>
            <person name="Volff J.N."/>
            <person name="Yoshizawa M."/>
            <person name="Warren W.C."/>
        </authorList>
    </citation>
    <scope>NUCLEOTIDE SEQUENCE [LARGE SCALE GENOMIC DNA]</scope>
    <source>
        <strain evidence="19">female</strain>
    </source>
</reference>
<dbReference type="InterPro" id="IPR013083">
    <property type="entry name" value="Znf_RING/FYVE/PHD"/>
</dbReference>
<dbReference type="Ensembl" id="ENSAMXT00000055093.1">
    <property type="protein sequence ID" value="ENSAMXP00000032450.1"/>
    <property type="gene ID" value="ENSAMXG00000012427.2"/>
</dbReference>
<protein>
    <recommendedName>
        <fullName evidence="11">TNF receptor-associated factor</fullName>
        <ecNumber evidence="11">2.3.2.27</ecNumber>
    </recommendedName>
</protein>
<evidence type="ECO:0000259" key="17">
    <source>
        <dbReference type="PROSITE" id="PS50145"/>
    </source>
</evidence>
<dbReference type="Gene3D" id="3.30.40.10">
    <property type="entry name" value="Zinc/RING finger domain, C3HC4 (zinc finger)"/>
    <property type="match status" value="2"/>
</dbReference>
<evidence type="ECO:0000256" key="3">
    <source>
        <dbReference type="ARBA" id="ARBA00022499"/>
    </source>
</evidence>
<evidence type="ECO:0000313" key="19">
    <source>
        <dbReference type="Proteomes" id="UP000018467"/>
    </source>
</evidence>
<evidence type="ECO:0000256" key="8">
    <source>
        <dbReference type="ARBA" id="ARBA00022833"/>
    </source>
</evidence>
<feature type="compositionally biased region" description="Basic and acidic residues" evidence="14">
    <location>
        <begin position="181"/>
        <end position="203"/>
    </location>
</feature>
<evidence type="ECO:0000256" key="12">
    <source>
        <dbReference type="PROSITE-ProRule" id="PRU00207"/>
    </source>
</evidence>
<evidence type="ECO:0000259" key="16">
    <source>
        <dbReference type="PROSITE" id="PS50144"/>
    </source>
</evidence>
<dbReference type="PROSITE" id="PS50144">
    <property type="entry name" value="MATH"/>
    <property type="match status" value="1"/>
</dbReference>
<evidence type="ECO:0000256" key="14">
    <source>
        <dbReference type="SAM" id="MobiDB-lite"/>
    </source>
</evidence>
<keyword evidence="8 11" id="KW-0862">Zinc</keyword>
<keyword evidence="7 12" id="KW-0863">Zinc-finger</keyword>
<dbReference type="PROSITE" id="PS00518">
    <property type="entry name" value="ZF_RING_1"/>
    <property type="match status" value="1"/>
</dbReference>
<feature type="coiled-coil region" evidence="13">
    <location>
        <begin position="312"/>
        <end position="346"/>
    </location>
</feature>
<dbReference type="GO" id="GO:0008270">
    <property type="term" value="F:zinc ion binding"/>
    <property type="evidence" value="ECO:0007669"/>
    <property type="project" value="UniProtKB-UniRule"/>
</dbReference>
<dbReference type="GO" id="GO:0005737">
    <property type="term" value="C:cytoplasm"/>
    <property type="evidence" value="ECO:0007669"/>
    <property type="project" value="UniProtKB-SubCell"/>
</dbReference>
<dbReference type="GO" id="GO:0043122">
    <property type="term" value="P:regulation of canonical NF-kappaB signal transduction"/>
    <property type="evidence" value="ECO:0007669"/>
    <property type="project" value="TreeGrafter"/>
</dbReference>
<proteinExistence type="inferred from homology"/>
<name>A0A3B1ISF6_ASTMX</name>
<dbReference type="GO" id="GO:0061630">
    <property type="term" value="F:ubiquitin protein ligase activity"/>
    <property type="evidence" value="ECO:0007669"/>
    <property type="project" value="UniProtKB-EC"/>
</dbReference>
<keyword evidence="6" id="KW-0677">Repeat</keyword>
<reference evidence="18" key="3">
    <citation type="submission" date="2025-08" db="UniProtKB">
        <authorList>
            <consortium name="Ensembl"/>
        </authorList>
    </citation>
    <scope>IDENTIFICATION</scope>
</reference>
<dbReference type="PROSITE" id="PS50089">
    <property type="entry name" value="ZF_RING_2"/>
    <property type="match status" value="1"/>
</dbReference>
<dbReference type="InParanoid" id="A0A3B1ISF6"/>
<dbReference type="SUPFAM" id="SSF49599">
    <property type="entry name" value="TRAF domain-like"/>
    <property type="match status" value="2"/>
</dbReference>
<evidence type="ECO:0000259" key="15">
    <source>
        <dbReference type="PROSITE" id="PS50089"/>
    </source>
</evidence>
<dbReference type="Proteomes" id="UP000018467">
    <property type="component" value="Unassembled WGS sequence"/>
</dbReference>
<dbReference type="GO" id="GO:0009898">
    <property type="term" value="C:cytoplasmic side of plasma membrane"/>
    <property type="evidence" value="ECO:0007669"/>
    <property type="project" value="TreeGrafter"/>
</dbReference>
<dbReference type="FunFam" id="2.60.210.10:FF:000001">
    <property type="entry name" value="TNF receptor-associated factor"/>
    <property type="match status" value="1"/>
</dbReference>
<dbReference type="PANTHER" id="PTHR10131:SF96">
    <property type="entry name" value="TNF RECEPTOR-ASSOCIATED FACTOR 1"/>
    <property type="match status" value="1"/>
</dbReference>
<evidence type="ECO:0000256" key="4">
    <source>
        <dbReference type="ARBA" id="ARBA00022703"/>
    </source>
</evidence>
<dbReference type="PIRSF" id="PIRSF015614">
    <property type="entry name" value="TRAF"/>
    <property type="match status" value="1"/>
</dbReference>
<dbReference type="GO" id="GO:0005164">
    <property type="term" value="F:tumor necrosis factor receptor binding"/>
    <property type="evidence" value="ECO:0007669"/>
    <property type="project" value="UniProtKB-UniRule"/>
</dbReference>
<evidence type="ECO:0000256" key="7">
    <source>
        <dbReference type="ARBA" id="ARBA00022771"/>
    </source>
</evidence>
<dbReference type="InterPro" id="IPR017907">
    <property type="entry name" value="Znf_RING_CS"/>
</dbReference>
<dbReference type="AlphaFoldDB" id="A0A3B1ISF6"/>
<accession>A0A3B1ISF6</accession>
<dbReference type="GO" id="GO:0042981">
    <property type="term" value="P:regulation of apoptotic process"/>
    <property type="evidence" value="ECO:0007669"/>
    <property type="project" value="InterPro"/>
</dbReference>
<dbReference type="STRING" id="7994.ENSAMXP00000032450"/>
<comment type="catalytic activity">
    <reaction evidence="11">
        <text>S-ubiquitinyl-[E2 ubiquitin-conjugating enzyme]-L-cysteine + [acceptor protein]-L-lysine = [E2 ubiquitin-conjugating enzyme]-L-cysteine + N(6)-ubiquitinyl-[acceptor protein]-L-lysine.</text>
        <dbReference type="EC" id="2.3.2.27"/>
    </reaction>
</comment>